<organism evidence="2 3">
    <name type="scientific">Oesophagostomum dentatum</name>
    <name type="common">Nodular worm</name>
    <dbReference type="NCBI Taxonomy" id="61180"/>
    <lineage>
        <taxon>Eukaryota</taxon>
        <taxon>Metazoa</taxon>
        <taxon>Ecdysozoa</taxon>
        <taxon>Nematoda</taxon>
        <taxon>Chromadorea</taxon>
        <taxon>Rhabditida</taxon>
        <taxon>Rhabditina</taxon>
        <taxon>Rhabditomorpha</taxon>
        <taxon>Strongyloidea</taxon>
        <taxon>Strongylidae</taxon>
        <taxon>Oesophagostomum</taxon>
    </lineage>
</organism>
<protein>
    <submittedName>
        <fullName evidence="2">Uncharacterized protein</fullName>
    </submittedName>
</protein>
<name>A0A0B1TFF2_OESDE</name>
<keyword evidence="3" id="KW-1185">Reference proteome</keyword>
<dbReference type="AlphaFoldDB" id="A0A0B1TFF2"/>
<keyword evidence="1" id="KW-1133">Transmembrane helix</keyword>
<dbReference type="Proteomes" id="UP000053660">
    <property type="component" value="Unassembled WGS sequence"/>
</dbReference>
<sequence length="194" mass="22652">MQLQQREKHVVKQVFRNEEDDDRRAIPQRQQEQPRVVNYDNQGEHWCYHCASPLKYLSTDMRKTVQQLLKVRRTTYPQDVMTKECNNARNFSTLFKQTCRHPYCETLSVVDHNEGTAFVIRGCAENFGAIDSRTLEQQDSNSCTKLHDLLDIQECICRNQNYCYAGQSRRRSASSNTCSTIFTIIFMSLVALIL</sequence>
<keyword evidence="1" id="KW-0472">Membrane</keyword>
<proteinExistence type="predicted"/>
<feature type="transmembrane region" description="Helical" evidence="1">
    <location>
        <begin position="176"/>
        <end position="193"/>
    </location>
</feature>
<evidence type="ECO:0000256" key="1">
    <source>
        <dbReference type="SAM" id="Phobius"/>
    </source>
</evidence>
<gene>
    <name evidence="2" type="ORF">OESDEN_05232</name>
</gene>
<reference evidence="2 3" key="1">
    <citation type="submission" date="2014-03" db="EMBL/GenBank/DDBJ databases">
        <title>Draft genome of the hookworm Oesophagostomum dentatum.</title>
        <authorList>
            <person name="Mitreva M."/>
        </authorList>
    </citation>
    <scope>NUCLEOTIDE SEQUENCE [LARGE SCALE GENOMIC DNA]</scope>
    <source>
        <strain evidence="2 3">OD-Hann</strain>
    </source>
</reference>
<dbReference type="EMBL" id="KN550183">
    <property type="protein sequence ID" value="KHJ94841.1"/>
    <property type="molecule type" value="Genomic_DNA"/>
</dbReference>
<dbReference type="OrthoDB" id="5853760at2759"/>
<evidence type="ECO:0000313" key="2">
    <source>
        <dbReference type="EMBL" id="KHJ94841.1"/>
    </source>
</evidence>
<evidence type="ECO:0000313" key="3">
    <source>
        <dbReference type="Proteomes" id="UP000053660"/>
    </source>
</evidence>
<accession>A0A0B1TFF2</accession>
<keyword evidence="1" id="KW-0812">Transmembrane</keyword>